<evidence type="ECO:0000313" key="2">
    <source>
        <dbReference type="EMBL" id="MEQ6290522.1"/>
    </source>
</evidence>
<dbReference type="RefSeq" id="WP_349586092.1">
    <property type="nucleotide sequence ID" value="NZ_JBEFLD010000004.1"/>
</dbReference>
<dbReference type="Proteomes" id="UP001433638">
    <property type="component" value="Unassembled WGS sequence"/>
</dbReference>
<gene>
    <name evidence="2" type="ORF">ABNW52_07835</name>
</gene>
<sequence length="191" mass="21229">MPTYLSRKAFADSQGWSPSYVTKLGSQGRLIMSPDGKLVDVDATLAKLGKTADPSKEGVRQRHVDTRTQRDVRSQVAADAPDTAEPQGGNGSSDYYTHKASREKYLSLLAQAEYDKVCGNTVERQAVEEASHRYARLLRDSIMGLPKQISSDLAAITDPWKLERELTDRLRKTLEDVTKLGEDDLNKAMNE</sequence>
<protein>
    <recommendedName>
        <fullName evidence="4">Terminase small subunit</fullName>
    </recommendedName>
</protein>
<name>A0ABV1M2V6_9NEIS</name>
<comment type="caution">
    <text evidence="2">The sequence shown here is derived from an EMBL/GenBank/DDBJ whole genome shotgun (WGS) entry which is preliminary data.</text>
</comment>
<keyword evidence="3" id="KW-1185">Reference proteome</keyword>
<feature type="compositionally biased region" description="Basic and acidic residues" evidence="1">
    <location>
        <begin position="53"/>
        <end position="73"/>
    </location>
</feature>
<organism evidence="2 3">
    <name type="scientific">Vogesella oryzagri</name>
    <dbReference type="NCBI Taxonomy" id="3160864"/>
    <lineage>
        <taxon>Bacteria</taxon>
        <taxon>Pseudomonadati</taxon>
        <taxon>Pseudomonadota</taxon>
        <taxon>Betaproteobacteria</taxon>
        <taxon>Neisseriales</taxon>
        <taxon>Chromobacteriaceae</taxon>
        <taxon>Vogesella</taxon>
    </lineage>
</organism>
<dbReference type="EMBL" id="JBEFLD010000004">
    <property type="protein sequence ID" value="MEQ6290522.1"/>
    <property type="molecule type" value="Genomic_DNA"/>
</dbReference>
<evidence type="ECO:0008006" key="4">
    <source>
        <dbReference type="Google" id="ProtNLM"/>
    </source>
</evidence>
<evidence type="ECO:0000256" key="1">
    <source>
        <dbReference type="SAM" id="MobiDB-lite"/>
    </source>
</evidence>
<reference evidence="2" key="1">
    <citation type="submission" date="2024-06" db="EMBL/GenBank/DDBJ databases">
        <title>Genome sequence of Vogesella sp. MAHUQ-64.</title>
        <authorList>
            <person name="Huq M.A."/>
        </authorList>
    </citation>
    <scope>NUCLEOTIDE SEQUENCE</scope>
    <source>
        <strain evidence="2">MAHUQ-64</strain>
    </source>
</reference>
<proteinExistence type="predicted"/>
<evidence type="ECO:0000313" key="3">
    <source>
        <dbReference type="Proteomes" id="UP001433638"/>
    </source>
</evidence>
<accession>A0ABV1M2V6</accession>
<feature type="region of interest" description="Disordered" evidence="1">
    <location>
        <begin position="49"/>
        <end position="96"/>
    </location>
</feature>